<dbReference type="RefSeq" id="WP_273670296.1">
    <property type="nucleotide sequence ID" value="NZ_JAQQXR010000002.1"/>
</dbReference>
<gene>
    <name evidence="2" type="ORF">OIK44_08510</name>
</gene>
<organism evidence="2 3">
    <name type="scientific">Janthinobacterium fluminis</name>
    <dbReference type="NCBI Taxonomy" id="2987524"/>
    <lineage>
        <taxon>Bacteria</taxon>
        <taxon>Pseudomonadati</taxon>
        <taxon>Pseudomonadota</taxon>
        <taxon>Betaproteobacteria</taxon>
        <taxon>Burkholderiales</taxon>
        <taxon>Oxalobacteraceae</taxon>
        <taxon>Janthinobacterium</taxon>
    </lineage>
</organism>
<name>A0ABT5JYS1_9BURK</name>
<feature type="chain" id="PRO_5045761084" description="DUF1311 domain-containing protein" evidence="1">
    <location>
        <begin position="18"/>
        <end position="134"/>
    </location>
</feature>
<feature type="signal peptide" evidence="1">
    <location>
        <begin position="1"/>
        <end position="17"/>
    </location>
</feature>
<accession>A0ABT5JYS1</accession>
<dbReference type="EMBL" id="JAQQXR010000002">
    <property type="protein sequence ID" value="MDC8757626.1"/>
    <property type="molecule type" value="Genomic_DNA"/>
</dbReference>
<evidence type="ECO:0000313" key="3">
    <source>
        <dbReference type="Proteomes" id="UP001221208"/>
    </source>
</evidence>
<dbReference type="Proteomes" id="UP001221208">
    <property type="component" value="Unassembled WGS sequence"/>
</dbReference>
<protein>
    <recommendedName>
        <fullName evidence="4">DUF1311 domain-containing protein</fullName>
    </recommendedName>
</protein>
<comment type="caution">
    <text evidence="2">The sequence shown here is derived from an EMBL/GenBank/DDBJ whole genome shotgun (WGS) entry which is preliminary data.</text>
</comment>
<keyword evidence="1" id="KW-0732">Signal</keyword>
<evidence type="ECO:0008006" key="4">
    <source>
        <dbReference type="Google" id="ProtNLM"/>
    </source>
</evidence>
<reference evidence="2 3" key="1">
    <citation type="submission" date="2022-10" db="EMBL/GenBank/DDBJ databases">
        <title>Janthinobacterium sp. hw3 Genome sequencing.</title>
        <authorList>
            <person name="Park S."/>
        </authorList>
    </citation>
    <scope>NUCLEOTIDE SEQUENCE [LARGE SCALE GENOMIC DNA]</scope>
    <source>
        <strain evidence="3">hw3</strain>
    </source>
</reference>
<proteinExistence type="predicted"/>
<keyword evidence="3" id="KW-1185">Reference proteome</keyword>
<evidence type="ECO:0000313" key="2">
    <source>
        <dbReference type="EMBL" id="MDC8757626.1"/>
    </source>
</evidence>
<evidence type="ECO:0000256" key="1">
    <source>
        <dbReference type="SAM" id="SignalP"/>
    </source>
</evidence>
<sequence length="134" mass="13438">MRHLSLLLLFACGACGAAAPAPPAADALTLARIRAAIGAASCDADAQCRTLALGAKSCGGPEFYLAWSGDAALERELRRLAATYRGQREALNAADDTVADCRFVSDPGAVCRPGPAGASCVLRPAAGPAAGAPD</sequence>